<dbReference type="Proteomes" id="UP000295606">
    <property type="component" value="Unassembled WGS sequence"/>
</dbReference>
<dbReference type="PANTHER" id="PTHR34138">
    <property type="entry name" value="CELL SHAPE-DETERMINING PROTEIN MREC"/>
    <property type="match status" value="1"/>
</dbReference>
<keyword evidence="6" id="KW-0472">Membrane</keyword>
<dbReference type="RefSeq" id="WP_133188321.1">
    <property type="nucleotide sequence ID" value="NZ_SMOD01000040.1"/>
</dbReference>
<feature type="compositionally biased region" description="Low complexity" evidence="5">
    <location>
        <begin position="320"/>
        <end position="348"/>
    </location>
</feature>
<dbReference type="GO" id="GO:0005886">
    <property type="term" value="C:plasma membrane"/>
    <property type="evidence" value="ECO:0007669"/>
    <property type="project" value="TreeGrafter"/>
</dbReference>
<sequence>MEYSPPPLFKQGPSALARLIFFVVLSLALLVSDARFKTLEVVRGVLGAGLYPLQRAALVPRDFFMGAADLAVTSSTLRAENTQLHARNLQLSQQANAAASLAAENAHLRALLQLSQRIGAQTTPADIQYDTRDPFTQKVVIGGGSQQGIQNGSPVLSEDGVIGQITRVFPMQSEVTLVTDKDQAVPVEVVRTGLRSVIYGTAKGDLLDLRFVPISADVQVGDELVTSGLDGIYPQGLPVAKVLRVDKQADTAFARVVCLPIAAVRGARQVLVLHYVPQVPPNPIAAEEAAAAAEAKDAKKKPAKPADKKSDKKADDAKAKPAAAASGATSAPAQQAKPAANTAAANTKPAEKKQPERRPKESLREEAAKAVEQGGH</sequence>
<evidence type="ECO:0000259" key="7">
    <source>
        <dbReference type="Pfam" id="PF04085"/>
    </source>
</evidence>
<dbReference type="AlphaFoldDB" id="A0A4V2ZV30"/>
<dbReference type="GO" id="GO:0008360">
    <property type="term" value="P:regulation of cell shape"/>
    <property type="evidence" value="ECO:0007669"/>
    <property type="project" value="UniProtKB-KW"/>
</dbReference>
<evidence type="ECO:0000256" key="1">
    <source>
        <dbReference type="ARBA" id="ARBA00009369"/>
    </source>
</evidence>
<comment type="similarity">
    <text evidence="1">Belongs to the MreC family.</text>
</comment>
<name>A0A4V2ZV30_9BURK</name>
<dbReference type="Gene3D" id="2.40.10.350">
    <property type="entry name" value="Rod shape-determining protein MreC, domain 2"/>
    <property type="match status" value="1"/>
</dbReference>
<dbReference type="PANTHER" id="PTHR34138:SF1">
    <property type="entry name" value="CELL SHAPE-DETERMINING PROTEIN MREC"/>
    <property type="match status" value="1"/>
</dbReference>
<dbReference type="InterPro" id="IPR042177">
    <property type="entry name" value="Cell/Rod_1"/>
</dbReference>
<evidence type="ECO:0000313" key="8">
    <source>
        <dbReference type="EMBL" id="TDG03501.1"/>
    </source>
</evidence>
<evidence type="ECO:0000256" key="2">
    <source>
        <dbReference type="ARBA" id="ARBA00013855"/>
    </source>
</evidence>
<proteinExistence type="inferred from homology"/>
<dbReference type="Gene3D" id="2.40.10.340">
    <property type="entry name" value="Rod shape-determining protein MreC, domain 1"/>
    <property type="match status" value="1"/>
</dbReference>
<dbReference type="OrthoDB" id="9808025at2"/>
<comment type="caution">
    <text evidence="8">The sequence shown here is derived from an EMBL/GenBank/DDBJ whole genome shotgun (WGS) entry which is preliminary data.</text>
</comment>
<protein>
    <recommendedName>
        <fullName evidence="2">Cell shape-determining protein MreC</fullName>
    </recommendedName>
    <alternativeName>
        <fullName evidence="4">Cell shape protein MreC</fullName>
    </alternativeName>
</protein>
<dbReference type="NCBIfam" id="TIGR00219">
    <property type="entry name" value="mreC"/>
    <property type="match status" value="1"/>
</dbReference>
<evidence type="ECO:0000313" key="9">
    <source>
        <dbReference type="Proteomes" id="UP000295606"/>
    </source>
</evidence>
<evidence type="ECO:0000256" key="3">
    <source>
        <dbReference type="ARBA" id="ARBA00022960"/>
    </source>
</evidence>
<feature type="transmembrane region" description="Helical" evidence="6">
    <location>
        <begin position="12"/>
        <end position="31"/>
    </location>
</feature>
<feature type="region of interest" description="Disordered" evidence="5">
    <location>
        <begin position="290"/>
        <end position="376"/>
    </location>
</feature>
<evidence type="ECO:0000256" key="5">
    <source>
        <dbReference type="SAM" id="MobiDB-lite"/>
    </source>
</evidence>
<reference evidence="8 9" key="1">
    <citation type="submission" date="2019-03" db="EMBL/GenBank/DDBJ databases">
        <title>Paraburkholderia sp. isolated from native Mimosa gymnas in Guartela State Park, Brazil.</title>
        <authorList>
            <person name="Paulitsch F."/>
            <person name="Hungria M."/>
            <person name="Delamuta J.R.M."/>
            <person name="Ribeiro R.A."/>
            <person name="Dall'Agnol R."/>
            <person name="Silva J.S.B."/>
        </authorList>
    </citation>
    <scope>NUCLEOTIDE SEQUENCE [LARGE SCALE GENOMIC DNA]</scope>
    <source>
        <strain evidence="8 9">CNPSo 3008</strain>
    </source>
</reference>
<keyword evidence="6" id="KW-0812">Transmembrane</keyword>
<keyword evidence="6" id="KW-1133">Transmembrane helix</keyword>
<keyword evidence="3" id="KW-0133">Cell shape</keyword>
<feature type="domain" description="Rod shape-determining protein MreC beta-barrel core" evidence="7">
    <location>
        <begin position="130"/>
        <end position="273"/>
    </location>
</feature>
<evidence type="ECO:0000256" key="6">
    <source>
        <dbReference type="SAM" id="Phobius"/>
    </source>
</evidence>
<dbReference type="EMBL" id="SMOD01000040">
    <property type="protein sequence ID" value="TDG03501.1"/>
    <property type="molecule type" value="Genomic_DNA"/>
</dbReference>
<dbReference type="InterPro" id="IPR007221">
    <property type="entry name" value="MreC"/>
</dbReference>
<feature type="compositionally biased region" description="Basic and acidic residues" evidence="5">
    <location>
        <begin position="304"/>
        <end position="319"/>
    </location>
</feature>
<gene>
    <name evidence="8" type="primary">mreC</name>
    <name evidence="8" type="ORF">E1N52_34620</name>
</gene>
<organism evidence="8 9">
    <name type="scientific">Paraburkholderia guartelaensis</name>
    <dbReference type="NCBI Taxonomy" id="2546446"/>
    <lineage>
        <taxon>Bacteria</taxon>
        <taxon>Pseudomonadati</taxon>
        <taxon>Pseudomonadota</taxon>
        <taxon>Betaproteobacteria</taxon>
        <taxon>Burkholderiales</taxon>
        <taxon>Burkholderiaceae</taxon>
        <taxon>Paraburkholderia</taxon>
    </lineage>
</organism>
<dbReference type="InterPro" id="IPR055342">
    <property type="entry name" value="MreC_beta-barrel_core"/>
</dbReference>
<dbReference type="Pfam" id="PF04085">
    <property type="entry name" value="MreC"/>
    <property type="match status" value="1"/>
</dbReference>
<feature type="compositionally biased region" description="Basic and acidic residues" evidence="5">
    <location>
        <begin position="349"/>
        <end position="376"/>
    </location>
</feature>
<accession>A0A4V2ZV30</accession>
<evidence type="ECO:0000256" key="4">
    <source>
        <dbReference type="ARBA" id="ARBA00032089"/>
    </source>
</evidence>
<dbReference type="InterPro" id="IPR042175">
    <property type="entry name" value="Cell/Rod_MreC_2"/>
</dbReference>